<dbReference type="EMBL" id="ML014203">
    <property type="protein sequence ID" value="RKP00697.1"/>
    <property type="molecule type" value="Genomic_DNA"/>
</dbReference>
<feature type="domain" description="PI3K/PI4K catalytic" evidence="1">
    <location>
        <begin position="1"/>
        <end position="108"/>
    </location>
</feature>
<sequence length="108" mass="12130">REQFTCSMAVNAMLGAALGVGDRHLDNILLDPQTGRTCHIDFGVVFDHGRHLRVPETVPFRLTRTLAHAMVPGTFEHHGSLTAAVLRLYAPLYRSQLMPFHWSPLALW</sequence>
<dbReference type="GO" id="GO:0004674">
    <property type="term" value="F:protein serine/threonine kinase activity"/>
    <property type="evidence" value="ECO:0007669"/>
    <property type="project" value="TreeGrafter"/>
</dbReference>
<dbReference type="STRING" id="1555241.A0A4P9X687"/>
<dbReference type="Proteomes" id="UP000274922">
    <property type="component" value="Unassembled WGS sequence"/>
</dbReference>
<gene>
    <name evidence="2" type="ORF">CXG81DRAFT_2953</name>
</gene>
<evidence type="ECO:0000313" key="2">
    <source>
        <dbReference type="EMBL" id="RKP00697.1"/>
    </source>
</evidence>
<evidence type="ECO:0000259" key="1">
    <source>
        <dbReference type="PROSITE" id="PS50290"/>
    </source>
</evidence>
<feature type="non-terminal residue" evidence="2">
    <location>
        <position position="108"/>
    </location>
</feature>
<reference evidence="3" key="1">
    <citation type="journal article" date="2018" name="Nat. Microbiol.">
        <title>Leveraging single-cell genomics to expand the fungal tree of life.</title>
        <authorList>
            <person name="Ahrendt S.R."/>
            <person name="Quandt C.A."/>
            <person name="Ciobanu D."/>
            <person name="Clum A."/>
            <person name="Salamov A."/>
            <person name="Andreopoulos B."/>
            <person name="Cheng J.F."/>
            <person name="Woyke T."/>
            <person name="Pelin A."/>
            <person name="Henrissat B."/>
            <person name="Reynolds N.K."/>
            <person name="Benny G.L."/>
            <person name="Smith M.E."/>
            <person name="James T.Y."/>
            <person name="Grigoriev I.V."/>
        </authorList>
    </citation>
    <scope>NUCLEOTIDE SEQUENCE [LARGE SCALE GENOMIC DNA]</scope>
    <source>
        <strain evidence="3">ATCC 52028</strain>
    </source>
</reference>
<dbReference type="SUPFAM" id="SSF56112">
    <property type="entry name" value="Protein kinase-like (PK-like)"/>
    <property type="match status" value="1"/>
</dbReference>
<dbReference type="InterPro" id="IPR050517">
    <property type="entry name" value="DDR_Repair_Kinase"/>
</dbReference>
<evidence type="ECO:0000313" key="3">
    <source>
        <dbReference type="Proteomes" id="UP000274922"/>
    </source>
</evidence>
<name>A0A4P9X687_9FUNG</name>
<dbReference type="Pfam" id="PF00454">
    <property type="entry name" value="PI3_PI4_kinase"/>
    <property type="match status" value="1"/>
</dbReference>
<organism evidence="2 3">
    <name type="scientific">Caulochytrium protostelioides</name>
    <dbReference type="NCBI Taxonomy" id="1555241"/>
    <lineage>
        <taxon>Eukaryota</taxon>
        <taxon>Fungi</taxon>
        <taxon>Fungi incertae sedis</taxon>
        <taxon>Chytridiomycota</taxon>
        <taxon>Chytridiomycota incertae sedis</taxon>
        <taxon>Chytridiomycetes</taxon>
        <taxon>Caulochytriales</taxon>
        <taxon>Caulochytriaceae</taxon>
        <taxon>Caulochytrium</taxon>
    </lineage>
</organism>
<dbReference type="OrthoDB" id="381190at2759"/>
<dbReference type="InterPro" id="IPR036940">
    <property type="entry name" value="PI3/4_kinase_cat_sf"/>
</dbReference>
<protein>
    <recommendedName>
        <fullName evidence="1">PI3K/PI4K catalytic domain-containing protein</fullName>
    </recommendedName>
</protein>
<dbReference type="AlphaFoldDB" id="A0A4P9X687"/>
<dbReference type="PANTHER" id="PTHR11139">
    <property type="entry name" value="ATAXIA TELANGIECTASIA MUTATED ATM -RELATED"/>
    <property type="match status" value="1"/>
</dbReference>
<dbReference type="Gene3D" id="1.10.1070.11">
    <property type="entry name" value="Phosphatidylinositol 3-/4-kinase, catalytic domain"/>
    <property type="match status" value="1"/>
</dbReference>
<dbReference type="InterPro" id="IPR011009">
    <property type="entry name" value="Kinase-like_dom_sf"/>
</dbReference>
<dbReference type="GO" id="GO:0005634">
    <property type="term" value="C:nucleus"/>
    <property type="evidence" value="ECO:0007669"/>
    <property type="project" value="TreeGrafter"/>
</dbReference>
<accession>A0A4P9X687</accession>
<dbReference type="InterPro" id="IPR000403">
    <property type="entry name" value="PI3/4_kinase_cat_dom"/>
</dbReference>
<keyword evidence="3" id="KW-1185">Reference proteome</keyword>
<proteinExistence type="predicted"/>
<dbReference type="PROSITE" id="PS50290">
    <property type="entry name" value="PI3_4_KINASE_3"/>
    <property type="match status" value="1"/>
</dbReference>
<feature type="non-terminal residue" evidence="2">
    <location>
        <position position="1"/>
    </location>
</feature>